<proteinExistence type="predicted"/>
<dbReference type="EMBL" id="JBBBZM010000070">
    <property type="protein sequence ID" value="KAL0635407.1"/>
    <property type="molecule type" value="Genomic_DNA"/>
</dbReference>
<gene>
    <name evidence="1" type="ORF">Q9L58_005615</name>
</gene>
<name>A0ABR3GHJ2_9PEZI</name>
<dbReference type="Proteomes" id="UP001447188">
    <property type="component" value="Unassembled WGS sequence"/>
</dbReference>
<evidence type="ECO:0000313" key="2">
    <source>
        <dbReference type="Proteomes" id="UP001447188"/>
    </source>
</evidence>
<protein>
    <submittedName>
        <fullName evidence="1">Uncharacterized protein</fullName>
    </submittedName>
</protein>
<evidence type="ECO:0000313" key="1">
    <source>
        <dbReference type="EMBL" id="KAL0635407.1"/>
    </source>
</evidence>
<sequence length="172" mass="18902">MLLKDRAETKGFADEGYSEQLHGDMVLPTFKPVLPEDACQNWYLLDGATSISSMIPTVLIPDTVFTKLAYTLKHGLPVVHRHSVVSTLAPGETMAADIGTGSYWDIDLQLLNDYIVHSPQPTPFTNDQDPEPVAGVECGGGGQAPAEVTLVWPTLAYQKFALNMWFHPFNRS</sequence>
<accession>A0ABR3GHJ2</accession>
<comment type="caution">
    <text evidence="1">The sequence shown here is derived from an EMBL/GenBank/DDBJ whole genome shotgun (WGS) entry which is preliminary data.</text>
</comment>
<organism evidence="1 2">
    <name type="scientific">Discina gigas</name>
    <dbReference type="NCBI Taxonomy" id="1032678"/>
    <lineage>
        <taxon>Eukaryota</taxon>
        <taxon>Fungi</taxon>
        <taxon>Dikarya</taxon>
        <taxon>Ascomycota</taxon>
        <taxon>Pezizomycotina</taxon>
        <taxon>Pezizomycetes</taxon>
        <taxon>Pezizales</taxon>
        <taxon>Discinaceae</taxon>
        <taxon>Discina</taxon>
    </lineage>
</organism>
<keyword evidence="2" id="KW-1185">Reference proteome</keyword>
<reference evidence="1 2" key="1">
    <citation type="submission" date="2024-02" db="EMBL/GenBank/DDBJ databases">
        <title>Discinaceae phylogenomics.</title>
        <authorList>
            <person name="Dirks A.C."/>
            <person name="James T.Y."/>
        </authorList>
    </citation>
    <scope>NUCLEOTIDE SEQUENCE [LARGE SCALE GENOMIC DNA]</scope>
    <source>
        <strain evidence="1 2">ACD0624</strain>
    </source>
</reference>